<keyword evidence="7" id="KW-0564">Palmitate</keyword>
<keyword evidence="11" id="KW-1185">Reference proteome</keyword>
<comment type="similarity">
    <text evidence="2">Belongs to the bacterial solute-binding protein 1 family.</text>
</comment>
<dbReference type="AlphaFoldDB" id="A0A0D5LPR7"/>
<name>A0A0D5LPR7_MAREN</name>
<dbReference type="Gene3D" id="3.40.190.10">
    <property type="entry name" value="Periplasmic binding protein-like II"/>
    <property type="match status" value="1"/>
</dbReference>
<proteinExistence type="inferred from homology"/>
<dbReference type="HOGENOM" id="CLU_031285_10_5_5"/>
<evidence type="ECO:0000313" key="11">
    <source>
        <dbReference type="Proteomes" id="UP000032611"/>
    </source>
</evidence>
<protein>
    <recommendedName>
        <fullName evidence="12">ABC transporter substrate-binding protein</fullName>
    </recommendedName>
</protein>
<evidence type="ECO:0000256" key="2">
    <source>
        <dbReference type="ARBA" id="ARBA00008520"/>
    </source>
</evidence>
<dbReference type="PANTHER" id="PTHR43649">
    <property type="entry name" value="ARABINOSE-BINDING PROTEIN-RELATED"/>
    <property type="match status" value="1"/>
</dbReference>
<evidence type="ECO:0000256" key="9">
    <source>
        <dbReference type="SAM" id="SignalP"/>
    </source>
</evidence>
<dbReference type="GO" id="GO:0042597">
    <property type="term" value="C:periplasmic space"/>
    <property type="evidence" value="ECO:0007669"/>
    <property type="project" value="UniProtKB-SubCell"/>
</dbReference>
<dbReference type="InterPro" id="IPR006059">
    <property type="entry name" value="SBP"/>
</dbReference>
<keyword evidence="8" id="KW-0449">Lipoprotein</keyword>
<dbReference type="InterPro" id="IPR050490">
    <property type="entry name" value="Bact_solute-bd_prot1"/>
</dbReference>
<comment type="subcellular location">
    <subcellularLocation>
        <location evidence="1">Periplasm</location>
    </subcellularLocation>
</comment>
<feature type="chain" id="PRO_5002295124" description="ABC transporter substrate-binding protein" evidence="9">
    <location>
        <begin position="24"/>
        <end position="406"/>
    </location>
</feature>
<keyword evidence="6" id="KW-0472">Membrane</keyword>
<evidence type="ECO:0000313" key="10">
    <source>
        <dbReference type="EMBL" id="AJY45910.1"/>
    </source>
</evidence>
<evidence type="ECO:0000256" key="8">
    <source>
        <dbReference type="ARBA" id="ARBA00023288"/>
    </source>
</evidence>
<dbReference type="Pfam" id="PF01547">
    <property type="entry name" value="SBP_bac_1"/>
    <property type="match status" value="1"/>
</dbReference>
<evidence type="ECO:0000256" key="1">
    <source>
        <dbReference type="ARBA" id="ARBA00004418"/>
    </source>
</evidence>
<keyword evidence="3" id="KW-1003">Cell membrane</keyword>
<dbReference type="KEGG" id="mey:TM49_09890"/>
<evidence type="ECO:0000256" key="6">
    <source>
        <dbReference type="ARBA" id="ARBA00023136"/>
    </source>
</evidence>
<dbReference type="OrthoDB" id="9805950at2"/>
<keyword evidence="4 9" id="KW-0732">Signal</keyword>
<evidence type="ECO:0000256" key="7">
    <source>
        <dbReference type="ARBA" id="ARBA00023139"/>
    </source>
</evidence>
<evidence type="ECO:0000256" key="5">
    <source>
        <dbReference type="ARBA" id="ARBA00022764"/>
    </source>
</evidence>
<evidence type="ECO:0008006" key="12">
    <source>
        <dbReference type="Google" id="ProtNLM"/>
    </source>
</evidence>
<gene>
    <name evidence="10" type="ORF">TM49_09890</name>
</gene>
<dbReference type="STRING" id="1486262.TM49_09890"/>
<dbReference type="CDD" id="cd13585">
    <property type="entry name" value="PBP2_TMBP_like"/>
    <property type="match status" value="1"/>
</dbReference>
<feature type="signal peptide" evidence="9">
    <location>
        <begin position="1"/>
        <end position="23"/>
    </location>
</feature>
<dbReference type="EMBL" id="CP010803">
    <property type="protein sequence ID" value="AJY45910.1"/>
    <property type="molecule type" value="Genomic_DNA"/>
</dbReference>
<dbReference type="PANTHER" id="PTHR43649:SF33">
    <property type="entry name" value="POLYGALACTURONAN_RHAMNOGALACTURONAN-BINDING PROTEIN YTCQ"/>
    <property type="match status" value="1"/>
</dbReference>
<dbReference type="Proteomes" id="UP000032611">
    <property type="component" value="Chromosome"/>
</dbReference>
<evidence type="ECO:0000256" key="4">
    <source>
        <dbReference type="ARBA" id="ARBA00022729"/>
    </source>
</evidence>
<accession>A0A0D5LPR7</accession>
<reference evidence="10 11" key="1">
    <citation type="journal article" date="2015" name="Genome Announc.">
        <title>Complete genome sequence of Martelella endophytica YC6887, which has antifungal activity associated with a halophyte.</title>
        <authorList>
            <person name="Khan A."/>
            <person name="Khan H."/>
            <person name="Chung E.J."/>
            <person name="Hossain M.T."/>
            <person name="Chung Y.R."/>
        </authorList>
    </citation>
    <scope>NUCLEOTIDE SEQUENCE [LARGE SCALE GENOMIC DNA]</scope>
    <source>
        <strain evidence="10">YC6887</strain>
    </source>
</reference>
<organism evidence="10 11">
    <name type="scientific">Martelella endophytica</name>
    <dbReference type="NCBI Taxonomy" id="1486262"/>
    <lineage>
        <taxon>Bacteria</taxon>
        <taxon>Pseudomonadati</taxon>
        <taxon>Pseudomonadota</taxon>
        <taxon>Alphaproteobacteria</taxon>
        <taxon>Hyphomicrobiales</taxon>
        <taxon>Aurantimonadaceae</taxon>
        <taxon>Martelella</taxon>
    </lineage>
</organism>
<dbReference type="SUPFAM" id="SSF53850">
    <property type="entry name" value="Periplasmic binding protein-like II"/>
    <property type="match status" value="1"/>
</dbReference>
<dbReference type="RefSeq" id="WP_045680925.1">
    <property type="nucleotide sequence ID" value="NZ_CP010803.1"/>
</dbReference>
<evidence type="ECO:0000256" key="3">
    <source>
        <dbReference type="ARBA" id="ARBA00022475"/>
    </source>
</evidence>
<dbReference type="PATRIC" id="fig|1486262.3.peg.2045"/>
<keyword evidence="5" id="KW-0574">Periplasm</keyword>
<sequence length="406" mass="43877">MFSLRSMIAGAALVTVSAGSTLAADPVTLTWNMWSSNDAETAIWQHLADMVHEKYPDITVELKTSSWGDYWTKLPVRVASGQAGDIIAMQSLRMPNFPTVLEPLDDMLTSEGFDLSVFDQSILGGLSYDGTLFALPYDVGPWMIYYNKDMFEAAGADLPEPGWTWDQFVEAAKKMTSGDNYGAGVFPQNYSVMAAALGDHYLDADGKLDLVSPEAIDAATKLTNLVTTDKVAPLVASSGDPGSLISGRFDAGNLGMYVDGPWVMLTKKTNVKFNLGMTSLPRGEGELEAVTAGSGFGISAKSEHKAEALKAIEVLTGPEALTYLGKEGRALPSRTEQQQYWYDVAAADVDGARDALTYALDHSVTYEITSNFNAVENLFNQYFPLAFSGNQSPEQVMQTIQSLAAQ</sequence>